<keyword evidence="2" id="KW-0560">Oxidoreductase</keyword>
<dbReference type="InterPro" id="IPR043144">
    <property type="entry name" value="Mal/L-sulf/L-lact_DH-like_ah"/>
</dbReference>
<evidence type="ECO:0000256" key="1">
    <source>
        <dbReference type="ARBA" id="ARBA00006056"/>
    </source>
</evidence>
<dbReference type="AlphaFoldDB" id="A0A931A6I9"/>
<dbReference type="InterPro" id="IPR003767">
    <property type="entry name" value="Malate/L-lactate_DH-like"/>
</dbReference>
<proteinExistence type="inferred from homology"/>
<dbReference type="Pfam" id="PF02615">
    <property type="entry name" value="Ldh_2"/>
    <property type="match status" value="1"/>
</dbReference>
<gene>
    <name evidence="3" type="ORF">ITP53_00705</name>
</gene>
<evidence type="ECO:0000313" key="4">
    <source>
        <dbReference type="Proteomes" id="UP000605361"/>
    </source>
</evidence>
<keyword evidence="4" id="KW-1185">Reference proteome</keyword>
<dbReference type="Gene3D" id="3.30.1370.60">
    <property type="entry name" value="Hypothetical oxidoreductase yiak, domain 2"/>
    <property type="match status" value="1"/>
</dbReference>
<protein>
    <submittedName>
        <fullName evidence="3">Ldh family oxidoreductase</fullName>
    </submittedName>
</protein>
<evidence type="ECO:0000313" key="3">
    <source>
        <dbReference type="EMBL" id="MBF8184289.1"/>
    </source>
</evidence>
<dbReference type="PANTHER" id="PTHR11091:SF0">
    <property type="entry name" value="MALATE DEHYDROGENASE"/>
    <property type="match status" value="1"/>
</dbReference>
<accession>A0A931A6I9</accession>
<dbReference type="SUPFAM" id="SSF89733">
    <property type="entry name" value="L-sulfolactate dehydrogenase-like"/>
    <property type="match status" value="1"/>
</dbReference>
<dbReference type="GO" id="GO:0016491">
    <property type="term" value="F:oxidoreductase activity"/>
    <property type="evidence" value="ECO:0007669"/>
    <property type="project" value="UniProtKB-KW"/>
</dbReference>
<comment type="caution">
    <text evidence="3">The sequence shown here is derived from an EMBL/GenBank/DDBJ whole genome shotgun (WGS) entry which is preliminary data.</text>
</comment>
<dbReference type="InterPro" id="IPR036111">
    <property type="entry name" value="Mal/L-sulfo/L-lacto_DH-like_sf"/>
</dbReference>
<reference evidence="3" key="1">
    <citation type="submission" date="2020-11" db="EMBL/GenBank/DDBJ databases">
        <title>Whole-genome analyses of Nonomuraea sp. K274.</title>
        <authorList>
            <person name="Veyisoglu A."/>
        </authorList>
    </citation>
    <scope>NUCLEOTIDE SEQUENCE</scope>
    <source>
        <strain evidence="3">K274</strain>
    </source>
</reference>
<evidence type="ECO:0000256" key="2">
    <source>
        <dbReference type="ARBA" id="ARBA00023002"/>
    </source>
</evidence>
<sequence>MLSFGGKVLVQTDVPEKDAHLLAHSLVQADLWGHPSHGTLRLPWYVERLRTGAMSATTDPTVVIDTGSLLVLDGRDGIGQVLTDRAVTLGTERAKAHGISGVAVRNSNHFGMAAYFTRKSADAGCIGLLVSNASPAMAPWGGRRKSIGTNPWSIAAPAGRYGVAVIDLANTAVARGKLYLAAERGQAIPYGWAVDAAGADTNDPQAGIEGLILPMAGAKGYVIAFMMDVLAGVLTGSGFGDSVVGPYDPDRPSGCGHLLMTIDVAALTTLTEFEARMETLIDATKAVDKAAGTEEIFFPGELEARAAQRRTAEGIPITDSTWARLTALAEQTGTALPHAVAAEGTQ</sequence>
<dbReference type="Gene3D" id="1.10.1530.10">
    <property type="match status" value="1"/>
</dbReference>
<dbReference type="Proteomes" id="UP000605361">
    <property type="component" value="Unassembled WGS sequence"/>
</dbReference>
<name>A0A931A6I9_9ACTN</name>
<dbReference type="InterPro" id="IPR043143">
    <property type="entry name" value="Mal/L-sulf/L-lact_DH-like_NADP"/>
</dbReference>
<comment type="similarity">
    <text evidence="1">Belongs to the LDH2/MDH2 oxidoreductase family.</text>
</comment>
<dbReference type="EMBL" id="JADOGI010000001">
    <property type="protein sequence ID" value="MBF8184289.1"/>
    <property type="molecule type" value="Genomic_DNA"/>
</dbReference>
<organism evidence="3 4">
    <name type="scientific">Nonomuraea cypriaca</name>
    <dbReference type="NCBI Taxonomy" id="1187855"/>
    <lineage>
        <taxon>Bacteria</taxon>
        <taxon>Bacillati</taxon>
        <taxon>Actinomycetota</taxon>
        <taxon>Actinomycetes</taxon>
        <taxon>Streptosporangiales</taxon>
        <taxon>Streptosporangiaceae</taxon>
        <taxon>Nonomuraea</taxon>
    </lineage>
</organism>
<dbReference type="PANTHER" id="PTHR11091">
    <property type="entry name" value="OXIDOREDUCTASE-RELATED"/>
    <property type="match status" value="1"/>
</dbReference>